<dbReference type="Proteomes" id="UP000639396">
    <property type="component" value="Unassembled WGS sequence"/>
</dbReference>
<dbReference type="PROSITE" id="PS51819">
    <property type="entry name" value="VOC"/>
    <property type="match status" value="1"/>
</dbReference>
<sequence>MKPRISVLTLGVDDLERALRFYRDGLGLPTQGIVGTEYEHGAVAFFDLQAGVKLAVWNRKDLAHEAKVPLAPPSSGEFTIGHNVGSIEEVDAVMEQARAAGAIITDPAHHTFWGGYSGHFLDPDGHLWEVVWNPAWEIADES</sequence>
<evidence type="ECO:0000313" key="2">
    <source>
        <dbReference type="EMBL" id="MBD2866598.1"/>
    </source>
</evidence>
<reference evidence="2" key="1">
    <citation type="submission" date="2020-09" db="EMBL/GenBank/DDBJ databases">
        <title>A novel bacterium of genus Paenibacillus, isolated from South China Sea.</title>
        <authorList>
            <person name="Huang H."/>
            <person name="Mo K."/>
            <person name="Hu Y."/>
        </authorList>
    </citation>
    <scope>NUCLEOTIDE SEQUENCE</scope>
    <source>
        <strain evidence="2">IB182363</strain>
    </source>
</reference>
<dbReference type="PANTHER" id="PTHR36503:SF1">
    <property type="entry name" value="BLR2520 PROTEIN"/>
    <property type="match status" value="1"/>
</dbReference>
<comment type="caution">
    <text evidence="2">The sequence shown here is derived from an EMBL/GenBank/DDBJ whole genome shotgun (WGS) entry which is preliminary data.</text>
</comment>
<keyword evidence="3" id="KW-1185">Reference proteome</keyword>
<dbReference type="InterPro" id="IPR029068">
    <property type="entry name" value="Glyas_Bleomycin-R_OHBP_Dase"/>
</dbReference>
<gene>
    <name evidence="2" type="ORF">IDH45_31980</name>
</gene>
<proteinExistence type="predicted"/>
<protein>
    <submittedName>
        <fullName evidence="2">VOC family protein</fullName>
    </submittedName>
</protein>
<dbReference type="InterPro" id="IPR004360">
    <property type="entry name" value="Glyas_Fos-R_dOase_dom"/>
</dbReference>
<feature type="domain" description="VOC" evidence="1">
    <location>
        <begin position="4"/>
        <end position="133"/>
    </location>
</feature>
<dbReference type="PANTHER" id="PTHR36503">
    <property type="entry name" value="BLR2520 PROTEIN"/>
    <property type="match status" value="1"/>
</dbReference>
<dbReference type="Gene3D" id="3.10.180.10">
    <property type="entry name" value="2,3-Dihydroxybiphenyl 1,2-Dioxygenase, domain 1"/>
    <property type="match status" value="1"/>
</dbReference>
<dbReference type="EMBL" id="JACXJA010000063">
    <property type="protein sequence ID" value="MBD2866598.1"/>
    <property type="molecule type" value="Genomic_DNA"/>
</dbReference>
<dbReference type="Pfam" id="PF00903">
    <property type="entry name" value="Glyoxalase"/>
    <property type="match status" value="1"/>
</dbReference>
<evidence type="ECO:0000259" key="1">
    <source>
        <dbReference type="PROSITE" id="PS51819"/>
    </source>
</evidence>
<organism evidence="2 3">
    <name type="scientific">Paenibacillus oceani</name>
    <dbReference type="NCBI Taxonomy" id="2772510"/>
    <lineage>
        <taxon>Bacteria</taxon>
        <taxon>Bacillati</taxon>
        <taxon>Bacillota</taxon>
        <taxon>Bacilli</taxon>
        <taxon>Bacillales</taxon>
        <taxon>Paenibacillaceae</taxon>
        <taxon>Paenibacillus</taxon>
    </lineage>
</organism>
<dbReference type="SUPFAM" id="SSF54593">
    <property type="entry name" value="Glyoxalase/Bleomycin resistance protein/Dihydroxybiphenyl dioxygenase"/>
    <property type="match status" value="1"/>
</dbReference>
<dbReference type="RefSeq" id="WP_190932212.1">
    <property type="nucleotide sequence ID" value="NZ_JACXJA010000063.1"/>
</dbReference>
<dbReference type="AlphaFoldDB" id="A0A927H3N5"/>
<name>A0A927H3N5_9BACL</name>
<accession>A0A927H3N5</accession>
<evidence type="ECO:0000313" key="3">
    <source>
        <dbReference type="Proteomes" id="UP000639396"/>
    </source>
</evidence>
<dbReference type="InterPro" id="IPR037523">
    <property type="entry name" value="VOC_core"/>
</dbReference>